<reference evidence="2 3" key="1">
    <citation type="submission" date="2022-06" db="EMBL/GenBank/DDBJ databases">
        <title>Mesorhizobium sp. strain RP14 Genome sequencing and assembly.</title>
        <authorList>
            <person name="Kim I."/>
        </authorList>
    </citation>
    <scope>NUCLEOTIDE SEQUENCE [LARGE SCALE GENOMIC DNA]</scope>
    <source>
        <strain evidence="3">RP14(2022)</strain>
    </source>
</reference>
<feature type="region of interest" description="Disordered" evidence="1">
    <location>
        <begin position="205"/>
        <end position="242"/>
    </location>
</feature>
<evidence type="ECO:0000313" key="2">
    <source>
        <dbReference type="EMBL" id="MCO6051741.1"/>
    </source>
</evidence>
<evidence type="ECO:0000256" key="1">
    <source>
        <dbReference type="SAM" id="MobiDB-lite"/>
    </source>
</evidence>
<feature type="compositionally biased region" description="Pro residues" evidence="1">
    <location>
        <begin position="220"/>
        <end position="230"/>
    </location>
</feature>
<feature type="region of interest" description="Disordered" evidence="1">
    <location>
        <begin position="1"/>
        <end position="21"/>
    </location>
</feature>
<sequence length="242" mass="24674">MTTDHLCPLPSPSHQNTVSDTHLSEPIGSVVARLPWVRDAVVPSPAPAPTPSTVLASTLPLAESPLAVLFTAFGHDAACLAAARSGQSFGCHCEGKRSDTGASSSVAAYSAQEGGCKSFAALEAHDDEAAARYANGDIVANGTIDPSLVAGLALRYGHMLKGRGLFLPRGLGLALADLVGTGDPTAQIIWEWCLEHKLIGGDGGASGGLGSELKAKPEPEPVPAPPPPSPILRLVTSAAVRP</sequence>
<keyword evidence="3" id="KW-1185">Reference proteome</keyword>
<dbReference type="Proteomes" id="UP001205906">
    <property type="component" value="Unassembled WGS sequence"/>
</dbReference>
<dbReference type="EMBL" id="JAMXQS010000009">
    <property type="protein sequence ID" value="MCO6051741.1"/>
    <property type="molecule type" value="Genomic_DNA"/>
</dbReference>
<comment type="caution">
    <text evidence="2">The sequence shown here is derived from an EMBL/GenBank/DDBJ whole genome shotgun (WGS) entry which is preliminary data.</text>
</comment>
<accession>A0ABT1CCS5</accession>
<organism evidence="2 3">
    <name type="scientific">Mesorhizobium liriopis</name>
    <dbReference type="NCBI Taxonomy" id="2953882"/>
    <lineage>
        <taxon>Bacteria</taxon>
        <taxon>Pseudomonadati</taxon>
        <taxon>Pseudomonadota</taxon>
        <taxon>Alphaproteobacteria</taxon>
        <taxon>Hyphomicrobiales</taxon>
        <taxon>Phyllobacteriaceae</taxon>
        <taxon>Mesorhizobium</taxon>
    </lineage>
</organism>
<proteinExistence type="predicted"/>
<name>A0ABT1CCS5_9HYPH</name>
<protein>
    <submittedName>
        <fullName evidence="2">Uncharacterized protein</fullName>
    </submittedName>
</protein>
<evidence type="ECO:0000313" key="3">
    <source>
        <dbReference type="Proteomes" id="UP001205906"/>
    </source>
</evidence>
<dbReference type="RefSeq" id="WP_252821619.1">
    <property type="nucleotide sequence ID" value="NZ_JAMXQS010000009.1"/>
</dbReference>
<feature type="compositionally biased region" description="Polar residues" evidence="1">
    <location>
        <begin position="12"/>
        <end position="21"/>
    </location>
</feature>
<gene>
    <name evidence="2" type="ORF">NGM99_18300</name>
</gene>